<dbReference type="Proteomes" id="UP000186609">
    <property type="component" value="Chromosome"/>
</dbReference>
<name>A0A1P8JXK9_9BURK</name>
<dbReference type="EMBL" id="CP019236">
    <property type="protein sequence ID" value="APW38492.1"/>
    <property type="molecule type" value="Genomic_DNA"/>
</dbReference>
<dbReference type="AlphaFoldDB" id="A0A1P8JXK9"/>
<reference evidence="1 2" key="1">
    <citation type="submission" date="2017-01" db="EMBL/GenBank/DDBJ databases">
        <authorList>
            <person name="Mah S.A."/>
            <person name="Swanson W.J."/>
            <person name="Moy G.W."/>
            <person name="Vacquier V.D."/>
        </authorList>
    </citation>
    <scope>NUCLEOTIDE SEQUENCE [LARGE SCALE GENOMIC DNA]</scope>
    <source>
        <strain evidence="1 2">DCY110</strain>
    </source>
</reference>
<evidence type="ECO:0000313" key="1">
    <source>
        <dbReference type="EMBL" id="APW38492.1"/>
    </source>
</evidence>
<dbReference type="STRING" id="1842727.RD110_15835"/>
<protein>
    <submittedName>
        <fullName evidence="1">Uncharacterized protein</fullName>
    </submittedName>
</protein>
<accession>A0A1P8JXK9</accession>
<evidence type="ECO:0000313" key="2">
    <source>
        <dbReference type="Proteomes" id="UP000186609"/>
    </source>
</evidence>
<dbReference type="RefSeq" id="WP_076200371.1">
    <property type="nucleotide sequence ID" value="NZ_CP019236.1"/>
</dbReference>
<proteinExistence type="predicted"/>
<dbReference type="OrthoDB" id="8859509at2"/>
<sequence length="75" mass="7824">MTTTAFLHLQPKIAQALTRVKLAHCAPPAFRPAADVEGVEPCPRCGSKLVFTVSAATGLSDGRCTAACGVRWAAQ</sequence>
<keyword evidence="2" id="KW-1185">Reference proteome</keyword>
<gene>
    <name evidence="1" type="ORF">RD110_15835</name>
</gene>
<dbReference type="KEGG" id="rhy:RD110_15835"/>
<organism evidence="1 2">
    <name type="scientific">Rhodoferax koreensis</name>
    <dbReference type="NCBI Taxonomy" id="1842727"/>
    <lineage>
        <taxon>Bacteria</taxon>
        <taxon>Pseudomonadati</taxon>
        <taxon>Pseudomonadota</taxon>
        <taxon>Betaproteobacteria</taxon>
        <taxon>Burkholderiales</taxon>
        <taxon>Comamonadaceae</taxon>
        <taxon>Rhodoferax</taxon>
    </lineage>
</organism>